<proteinExistence type="predicted"/>
<gene>
    <name evidence="2" type="ORF">XELAEV_18019814mg</name>
</gene>
<evidence type="ECO:0000313" key="2">
    <source>
        <dbReference type="EMBL" id="OCT86121.1"/>
    </source>
</evidence>
<feature type="signal peptide" evidence="1">
    <location>
        <begin position="1"/>
        <end position="20"/>
    </location>
</feature>
<dbReference type="EMBL" id="CM004471">
    <property type="protein sequence ID" value="OCT86121.1"/>
    <property type="molecule type" value="Genomic_DNA"/>
</dbReference>
<name>A0A974D881_XENLA</name>
<evidence type="ECO:0000313" key="3">
    <source>
        <dbReference type="Proteomes" id="UP000694892"/>
    </source>
</evidence>
<accession>A0A974D881</accession>
<dbReference type="Proteomes" id="UP000694892">
    <property type="component" value="Chromosome 3S"/>
</dbReference>
<protein>
    <submittedName>
        <fullName evidence="2">Uncharacterized protein</fullName>
    </submittedName>
</protein>
<evidence type="ECO:0000256" key="1">
    <source>
        <dbReference type="SAM" id="SignalP"/>
    </source>
</evidence>
<organism evidence="2 3">
    <name type="scientific">Xenopus laevis</name>
    <name type="common">African clawed frog</name>
    <dbReference type="NCBI Taxonomy" id="8355"/>
    <lineage>
        <taxon>Eukaryota</taxon>
        <taxon>Metazoa</taxon>
        <taxon>Chordata</taxon>
        <taxon>Craniata</taxon>
        <taxon>Vertebrata</taxon>
        <taxon>Euteleostomi</taxon>
        <taxon>Amphibia</taxon>
        <taxon>Batrachia</taxon>
        <taxon>Anura</taxon>
        <taxon>Pipoidea</taxon>
        <taxon>Pipidae</taxon>
        <taxon>Xenopodinae</taxon>
        <taxon>Xenopus</taxon>
        <taxon>Xenopus</taxon>
    </lineage>
</organism>
<sequence length="72" mass="8101">MSWFCDSISLIVCVGTTAEALRLISCKDYYRQLVMNTFPCLTAQSTLRGWSEKQKPFSYGLPLSTQNIATSE</sequence>
<keyword evidence="1" id="KW-0732">Signal</keyword>
<dbReference type="AlphaFoldDB" id="A0A974D881"/>
<feature type="chain" id="PRO_5037053844" evidence="1">
    <location>
        <begin position="21"/>
        <end position="72"/>
    </location>
</feature>
<reference evidence="3" key="1">
    <citation type="journal article" date="2016" name="Nature">
        <title>Genome evolution in the allotetraploid frog Xenopus laevis.</title>
        <authorList>
            <person name="Session A.M."/>
            <person name="Uno Y."/>
            <person name="Kwon T."/>
            <person name="Chapman J.A."/>
            <person name="Toyoda A."/>
            <person name="Takahashi S."/>
            <person name="Fukui A."/>
            <person name="Hikosaka A."/>
            <person name="Suzuki A."/>
            <person name="Kondo M."/>
            <person name="van Heeringen S.J."/>
            <person name="Quigley I."/>
            <person name="Heinz S."/>
            <person name="Ogino H."/>
            <person name="Ochi H."/>
            <person name="Hellsten U."/>
            <person name="Lyons J.B."/>
            <person name="Simakov O."/>
            <person name="Putnam N."/>
            <person name="Stites J."/>
            <person name="Kuroki Y."/>
            <person name="Tanaka T."/>
            <person name="Michiue T."/>
            <person name="Watanabe M."/>
            <person name="Bogdanovic O."/>
            <person name="Lister R."/>
            <person name="Georgiou G."/>
            <person name="Paranjpe S.S."/>
            <person name="van Kruijsbergen I."/>
            <person name="Shu S."/>
            <person name="Carlson J."/>
            <person name="Kinoshita T."/>
            <person name="Ohta Y."/>
            <person name="Mawaribuchi S."/>
            <person name="Jenkins J."/>
            <person name="Grimwood J."/>
            <person name="Schmutz J."/>
            <person name="Mitros T."/>
            <person name="Mozaffari S.V."/>
            <person name="Suzuki Y."/>
            <person name="Haramoto Y."/>
            <person name="Yamamoto T.S."/>
            <person name="Takagi C."/>
            <person name="Heald R."/>
            <person name="Miller K."/>
            <person name="Haudenschild C."/>
            <person name="Kitzman J."/>
            <person name="Nakayama T."/>
            <person name="Izutsu Y."/>
            <person name="Robert J."/>
            <person name="Fortriede J."/>
            <person name="Burns K."/>
            <person name="Lotay V."/>
            <person name="Karimi K."/>
            <person name="Yasuoka Y."/>
            <person name="Dichmann D.S."/>
            <person name="Flajnik M.F."/>
            <person name="Houston D.W."/>
            <person name="Shendure J."/>
            <person name="DuPasquier L."/>
            <person name="Vize P.D."/>
            <person name="Zorn A.M."/>
            <person name="Ito M."/>
            <person name="Marcotte E.M."/>
            <person name="Wallingford J.B."/>
            <person name="Ito Y."/>
            <person name="Asashima M."/>
            <person name="Ueno N."/>
            <person name="Matsuda Y."/>
            <person name="Veenstra G.J."/>
            <person name="Fujiyama A."/>
            <person name="Harland R.M."/>
            <person name="Taira M."/>
            <person name="Rokhsar D.S."/>
        </authorList>
    </citation>
    <scope>NUCLEOTIDE SEQUENCE [LARGE SCALE GENOMIC DNA]</scope>
    <source>
        <strain evidence="3">J</strain>
    </source>
</reference>